<dbReference type="InterPro" id="IPR001736">
    <property type="entry name" value="PLipase_D/transphosphatidylase"/>
</dbReference>
<evidence type="ECO:0000256" key="2">
    <source>
        <dbReference type="ARBA" id="ARBA00008664"/>
    </source>
</evidence>
<keyword evidence="9" id="KW-1185">Reference proteome</keyword>
<comment type="caution">
    <text evidence="8">The sequence shown here is derived from an EMBL/GenBank/DDBJ whole genome shotgun (WGS) entry which is preliminary data.</text>
</comment>
<gene>
    <name evidence="8" type="ORF">FA048_06525</name>
</gene>
<dbReference type="EC" id="3.1.4.4" evidence="3"/>
<dbReference type="Gene3D" id="3.30.870.10">
    <property type="entry name" value="Endonuclease Chain A"/>
    <property type="match status" value="2"/>
</dbReference>
<reference evidence="8 9" key="1">
    <citation type="submission" date="2019-04" db="EMBL/GenBank/DDBJ databases">
        <title>Pedobacter sp. RP-3-22 sp. nov., isolated from Arctic soil.</title>
        <authorList>
            <person name="Dahal R.H."/>
            <person name="Kim D.-U."/>
        </authorList>
    </citation>
    <scope>NUCLEOTIDE SEQUENCE [LARGE SCALE GENOMIC DNA]</scope>
    <source>
        <strain evidence="8 9">RP-3-22</strain>
    </source>
</reference>
<feature type="domain" description="PLD phosphodiesterase" evidence="7">
    <location>
        <begin position="496"/>
        <end position="527"/>
    </location>
</feature>
<keyword evidence="5" id="KW-0442">Lipid degradation</keyword>
<dbReference type="RefSeq" id="WP_136839442.1">
    <property type="nucleotide sequence ID" value="NZ_SWBR01000002.1"/>
</dbReference>
<dbReference type="AlphaFoldDB" id="A0A4U1CQC2"/>
<evidence type="ECO:0000256" key="5">
    <source>
        <dbReference type="ARBA" id="ARBA00022963"/>
    </source>
</evidence>
<protein>
    <recommendedName>
        <fullName evidence="3">phospholipase D</fullName>
        <ecNumber evidence="3">3.1.4.4</ecNumber>
    </recommendedName>
</protein>
<dbReference type="GO" id="GO:0006793">
    <property type="term" value="P:phosphorus metabolic process"/>
    <property type="evidence" value="ECO:0007669"/>
    <property type="project" value="UniProtKB-ARBA"/>
</dbReference>
<dbReference type="PANTHER" id="PTHR43856:SF1">
    <property type="entry name" value="MITOCHONDRIAL CARDIOLIPIN HYDROLASE"/>
    <property type="match status" value="1"/>
</dbReference>
<organism evidence="8 9">
    <name type="scientific">Pedobacter polaris</name>
    <dbReference type="NCBI Taxonomy" id="2571273"/>
    <lineage>
        <taxon>Bacteria</taxon>
        <taxon>Pseudomonadati</taxon>
        <taxon>Bacteroidota</taxon>
        <taxon>Sphingobacteriia</taxon>
        <taxon>Sphingobacteriales</taxon>
        <taxon>Sphingobacteriaceae</taxon>
        <taxon>Pedobacter</taxon>
    </lineage>
</organism>
<dbReference type="Pfam" id="PF13091">
    <property type="entry name" value="PLDc_2"/>
    <property type="match status" value="2"/>
</dbReference>
<evidence type="ECO:0000259" key="7">
    <source>
        <dbReference type="PROSITE" id="PS50035"/>
    </source>
</evidence>
<dbReference type="Proteomes" id="UP000309488">
    <property type="component" value="Unassembled WGS sequence"/>
</dbReference>
<evidence type="ECO:0000256" key="6">
    <source>
        <dbReference type="ARBA" id="ARBA00023098"/>
    </source>
</evidence>
<evidence type="ECO:0000313" key="9">
    <source>
        <dbReference type="Proteomes" id="UP000309488"/>
    </source>
</evidence>
<dbReference type="OrthoDB" id="9762009at2"/>
<accession>A0A4U1CQC2</accession>
<sequence length="610" mass="68225">MERKAVAFSNNDVITIAWSFDKKPTGCLGFAIYRIDHQGTETPLPNKATFPDTEKDVKDKSSRKFPIQKFYWKDVYARMVADSTQNRLFSYRIVPLQGTPDNLVEMDLGSLVSNVVEISPEVGSNMKAYFNRGLISTQKVANFLDGNLDVDGLRARVEDFEGDARLRNDLSGDMVEALTGFMKKAENSGRIYAGLYELGDKELIMNLVNLGSKLSIILSNSVKKEDDLDREMYIPKGKTKPVYHKKSTDANDSAREKLRAAGAEVYKRNMPDGHIGHNKFLIYVDGADVPKAVLFGSTNWTPTGLCTQTNNTVVIEDEAFAQRYLDYWVQIKADNNAAGEDRKKLQAADFRKWNSSSGSFDIGGAKVQSWFSPNTPKARGTRGPNEAVPVDMTEVIKVIDGAKHAILFLAFYPGAPSLANWTAKAFKKNKNLFVRGMVTNDSASENFYYDLVGGTLPKREKGKYVPVKEDYRVRSADAFNGTKIPEGWRKEILSAGFAIIHDKVMVIDPFSKDCVVVTGSHNLGHKASYDNDENLAIIKGNKRLALAYATHVLDIYDHFSFRINYKKYGNGKNFLETDSEKFMGKYFDSNGAIKNEQLNFWLDGAKKGLS</sequence>
<evidence type="ECO:0000256" key="3">
    <source>
        <dbReference type="ARBA" id="ARBA00012027"/>
    </source>
</evidence>
<keyword evidence="4" id="KW-0378">Hydrolase</keyword>
<dbReference type="GO" id="GO:0016042">
    <property type="term" value="P:lipid catabolic process"/>
    <property type="evidence" value="ECO:0007669"/>
    <property type="project" value="UniProtKB-KW"/>
</dbReference>
<name>A0A4U1CQC2_9SPHI</name>
<keyword evidence="6" id="KW-0443">Lipid metabolism</keyword>
<dbReference type="InterPro" id="IPR051406">
    <property type="entry name" value="PLD_domain"/>
</dbReference>
<dbReference type="EMBL" id="SWBR01000002">
    <property type="protein sequence ID" value="TKC09864.1"/>
    <property type="molecule type" value="Genomic_DNA"/>
</dbReference>
<dbReference type="PANTHER" id="PTHR43856">
    <property type="entry name" value="CARDIOLIPIN HYDROLASE"/>
    <property type="match status" value="1"/>
</dbReference>
<dbReference type="InterPro" id="IPR025202">
    <property type="entry name" value="PLD-like_dom"/>
</dbReference>
<comment type="similarity">
    <text evidence="2">Belongs to the phospholipase D family.</text>
</comment>
<evidence type="ECO:0000256" key="4">
    <source>
        <dbReference type="ARBA" id="ARBA00022801"/>
    </source>
</evidence>
<comment type="catalytic activity">
    <reaction evidence="1">
        <text>a 1,2-diacyl-sn-glycero-3-phosphocholine + H2O = a 1,2-diacyl-sn-glycero-3-phosphate + choline + H(+)</text>
        <dbReference type="Rhea" id="RHEA:14445"/>
        <dbReference type="ChEBI" id="CHEBI:15354"/>
        <dbReference type="ChEBI" id="CHEBI:15377"/>
        <dbReference type="ChEBI" id="CHEBI:15378"/>
        <dbReference type="ChEBI" id="CHEBI:57643"/>
        <dbReference type="ChEBI" id="CHEBI:58608"/>
        <dbReference type="EC" id="3.1.4.4"/>
    </reaction>
</comment>
<dbReference type="GO" id="GO:0004630">
    <property type="term" value="F:phospholipase D activity"/>
    <property type="evidence" value="ECO:0007669"/>
    <property type="project" value="UniProtKB-EC"/>
</dbReference>
<evidence type="ECO:0000313" key="8">
    <source>
        <dbReference type="EMBL" id="TKC09864.1"/>
    </source>
</evidence>
<dbReference type="PROSITE" id="PS50035">
    <property type="entry name" value="PLD"/>
    <property type="match status" value="1"/>
</dbReference>
<proteinExistence type="inferred from homology"/>
<dbReference type="SUPFAM" id="SSF56024">
    <property type="entry name" value="Phospholipase D/nuclease"/>
    <property type="match status" value="2"/>
</dbReference>
<dbReference type="GO" id="GO:0016891">
    <property type="term" value="F:RNA endonuclease activity producing 5'-phosphomonoesters, hydrolytic mechanism"/>
    <property type="evidence" value="ECO:0007669"/>
    <property type="project" value="TreeGrafter"/>
</dbReference>
<evidence type="ECO:0000256" key="1">
    <source>
        <dbReference type="ARBA" id="ARBA00000798"/>
    </source>
</evidence>